<proteinExistence type="predicted"/>
<accession>A0A6C0ES18</accession>
<protein>
    <submittedName>
        <fullName evidence="1">Uncharacterized protein</fullName>
    </submittedName>
</protein>
<reference evidence="1" key="1">
    <citation type="journal article" date="2020" name="Nature">
        <title>Giant virus diversity and host interactions through global metagenomics.</title>
        <authorList>
            <person name="Schulz F."/>
            <person name="Roux S."/>
            <person name="Paez-Espino D."/>
            <person name="Jungbluth S."/>
            <person name="Walsh D.A."/>
            <person name="Denef V.J."/>
            <person name="McMahon K.D."/>
            <person name="Konstantinidis K.T."/>
            <person name="Eloe-Fadrosh E.A."/>
            <person name="Kyrpides N.C."/>
            <person name="Woyke T."/>
        </authorList>
    </citation>
    <scope>NUCLEOTIDE SEQUENCE</scope>
    <source>
        <strain evidence="1">GVMAG-M-3300009155-2</strain>
    </source>
</reference>
<evidence type="ECO:0000313" key="1">
    <source>
        <dbReference type="EMBL" id="QHT31471.1"/>
    </source>
</evidence>
<organism evidence="1">
    <name type="scientific">viral metagenome</name>
    <dbReference type="NCBI Taxonomy" id="1070528"/>
    <lineage>
        <taxon>unclassified sequences</taxon>
        <taxon>metagenomes</taxon>
        <taxon>organismal metagenomes</taxon>
    </lineage>
</organism>
<name>A0A6C0ES18_9ZZZZ</name>
<sequence>MDDSEKYTPVEPNYYNYHSVNNLEKDIDYYLTINKPNNIYICSYQIVNDGLLPFLKYLLVKQYKDETLQFPCMPVFNDINTYSIVQYAENYLYNLLLLENNESFLENIVYNGSFIYDNEVYIFLNLTNCNLNINDIYRENNIWFALIDEIVNTNNVCNFAVDRRVTELFTINKEFCFLFDKNQEKYSLPIVGYVGINEKMLNFTYIFGVSAKDKNAILGPSYYFTNYQNAIKQGGWSENETPEFRHGKLLTDNDKGRYIKGGIVRFALFLNKTKIADNFQNEYLDISSTKYDRLKDNNLDVNYERLTVRISDHDGKWREEYDSVYLGKIELDNGTLVKNSPLIVIKDYNQQTPLSYHYINKKYLKDTYDENTNYVIM</sequence>
<dbReference type="AlphaFoldDB" id="A0A6C0ES18"/>
<dbReference type="EMBL" id="MN738921">
    <property type="protein sequence ID" value="QHT31471.1"/>
    <property type="molecule type" value="Genomic_DNA"/>
</dbReference>